<dbReference type="PANTHER" id="PTHR35369">
    <property type="entry name" value="BLR3025 PROTEIN-RELATED"/>
    <property type="match status" value="1"/>
</dbReference>
<dbReference type="SUPFAM" id="SSF52540">
    <property type="entry name" value="P-loop containing nucleoside triphosphate hydrolases"/>
    <property type="match status" value="1"/>
</dbReference>
<dbReference type="AlphaFoldDB" id="A0AAJ1BK14"/>
<proteinExistence type="predicted"/>
<dbReference type="EMBL" id="JAKUDL010000004">
    <property type="protein sequence ID" value="MCH4295184.1"/>
    <property type="molecule type" value="Genomic_DNA"/>
</dbReference>
<dbReference type="Gene3D" id="3.40.50.300">
    <property type="entry name" value="P-loop containing nucleotide triphosphate hydrolases"/>
    <property type="match status" value="1"/>
</dbReference>
<comment type="caution">
    <text evidence="3">The sequence shown here is derived from an EMBL/GenBank/DDBJ whole genome shotgun (WGS) entry which is preliminary data.</text>
</comment>
<dbReference type="GO" id="GO:0051782">
    <property type="term" value="P:negative regulation of cell division"/>
    <property type="evidence" value="ECO:0007669"/>
    <property type="project" value="InterPro"/>
</dbReference>
<organism evidence="3 4">
    <name type="scientific">Shewanella zhuhaiensis</name>
    <dbReference type="NCBI Taxonomy" id="2919576"/>
    <lineage>
        <taxon>Bacteria</taxon>
        <taxon>Pseudomonadati</taxon>
        <taxon>Pseudomonadota</taxon>
        <taxon>Gammaproteobacteria</taxon>
        <taxon>Alteromonadales</taxon>
        <taxon>Shewanellaceae</taxon>
        <taxon>Shewanella</taxon>
    </lineage>
</organism>
<dbReference type="InterPro" id="IPR027417">
    <property type="entry name" value="P-loop_NTPase"/>
</dbReference>
<keyword evidence="4" id="KW-1185">Reference proteome</keyword>
<evidence type="ECO:0000313" key="3">
    <source>
        <dbReference type="EMBL" id="MCH4295184.1"/>
    </source>
</evidence>
<evidence type="ECO:0000256" key="2">
    <source>
        <dbReference type="SAM" id="MobiDB-lite"/>
    </source>
</evidence>
<dbReference type="InterPro" id="IPR004596">
    <property type="entry name" value="Cell_div_suppressor_SulA"/>
</dbReference>
<sequence length="168" mass="18352">MNKLLGNAPRHPGLWTDVPASSAMGPAQVLTRSTCSMGRDELANLAPELARLSLEGRWIVLISPPNIGLKAMLAQAGVRMDRVLLVHAKDEVETLWAMEKALTNGTSSAVLCWTNALEARDKRRLELVARNAVALGVIFENVNTHSHANNLPGRTEPNTILRHPAQFH</sequence>
<dbReference type="GO" id="GO:0051301">
    <property type="term" value="P:cell division"/>
    <property type="evidence" value="ECO:0007669"/>
    <property type="project" value="UniProtKB-KW"/>
</dbReference>
<evidence type="ECO:0000256" key="1">
    <source>
        <dbReference type="ARBA" id="ARBA00022763"/>
    </source>
</evidence>
<dbReference type="InterPro" id="IPR050356">
    <property type="entry name" value="SulA_CellDiv_inhibitor"/>
</dbReference>
<keyword evidence="3" id="KW-0132">Cell division</keyword>
<reference evidence="3 4" key="1">
    <citation type="submission" date="2022-02" db="EMBL/GenBank/DDBJ databases">
        <title>The genome sequence of Shewanella sp. 3B26.</title>
        <authorList>
            <person name="Du J."/>
        </authorList>
    </citation>
    <scope>NUCLEOTIDE SEQUENCE [LARGE SCALE GENOMIC DNA]</scope>
    <source>
        <strain evidence="3 4">3B26</strain>
    </source>
</reference>
<dbReference type="Proteomes" id="UP001297581">
    <property type="component" value="Unassembled WGS sequence"/>
</dbReference>
<name>A0AAJ1BK14_9GAMM</name>
<dbReference type="GO" id="GO:0009432">
    <property type="term" value="P:SOS response"/>
    <property type="evidence" value="ECO:0007669"/>
    <property type="project" value="InterPro"/>
</dbReference>
<evidence type="ECO:0000313" key="4">
    <source>
        <dbReference type="Proteomes" id="UP001297581"/>
    </source>
</evidence>
<keyword evidence="3" id="KW-0131">Cell cycle</keyword>
<dbReference type="RefSeq" id="WP_240591433.1">
    <property type="nucleotide sequence ID" value="NZ_JAKUDL010000004.1"/>
</dbReference>
<accession>A0AAJ1BK14</accession>
<keyword evidence="1" id="KW-0227">DNA damage</keyword>
<dbReference type="Pfam" id="PF03846">
    <property type="entry name" value="SulA"/>
    <property type="match status" value="1"/>
</dbReference>
<feature type="region of interest" description="Disordered" evidence="2">
    <location>
        <begin position="149"/>
        <end position="168"/>
    </location>
</feature>
<dbReference type="PANTHER" id="PTHR35369:SF3">
    <property type="entry name" value="TRANSLESION DNA SYNTHESIS-ASSOCIATED PROTEIN IMUA"/>
    <property type="match status" value="1"/>
</dbReference>
<protein>
    <submittedName>
        <fullName evidence="3">Cell division protein</fullName>
    </submittedName>
</protein>
<dbReference type="GO" id="GO:0006281">
    <property type="term" value="P:DNA repair"/>
    <property type="evidence" value="ECO:0007669"/>
    <property type="project" value="TreeGrafter"/>
</dbReference>
<gene>
    <name evidence="3" type="ORF">MJ923_12810</name>
</gene>